<organism evidence="6 7">
    <name type="scientific">Bordetella genomosp. 9</name>
    <dbReference type="NCBI Taxonomy" id="1416803"/>
    <lineage>
        <taxon>Bacteria</taxon>
        <taxon>Pseudomonadati</taxon>
        <taxon>Pseudomonadota</taxon>
        <taxon>Betaproteobacteria</taxon>
        <taxon>Burkholderiales</taxon>
        <taxon>Alcaligenaceae</taxon>
        <taxon>Bordetella</taxon>
    </lineage>
</organism>
<dbReference type="Proteomes" id="UP000216857">
    <property type="component" value="Unassembled WGS sequence"/>
</dbReference>
<dbReference type="PRINTS" id="PR00039">
    <property type="entry name" value="HTHLYSR"/>
</dbReference>
<dbReference type="SUPFAM" id="SSF46785">
    <property type="entry name" value="Winged helix' DNA-binding domain"/>
    <property type="match status" value="1"/>
</dbReference>
<protein>
    <submittedName>
        <fullName evidence="6">LysR family transcriptional regulator</fullName>
    </submittedName>
</protein>
<dbReference type="Gene3D" id="3.40.190.10">
    <property type="entry name" value="Periplasmic binding protein-like II"/>
    <property type="match status" value="2"/>
</dbReference>
<dbReference type="Pfam" id="PF03466">
    <property type="entry name" value="LysR_substrate"/>
    <property type="match status" value="1"/>
</dbReference>
<dbReference type="SUPFAM" id="SSF53850">
    <property type="entry name" value="Periplasmic binding protein-like II"/>
    <property type="match status" value="1"/>
</dbReference>
<evidence type="ECO:0000313" key="6">
    <source>
        <dbReference type="EMBL" id="OZI25964.1"/>
    </source>
</evidence>
<dbReference type="InterPro" id="IPR058163">
    <property type="entry name" value="LysR-type_TF_proteobact-type"/>
</dbReference>
<dbReference type="CDD" id="cd08432">
    <property type="entry name" value="PBP2_GcdR_TrpI_HvrB_AmpR_like"/>
    <property type="match status" value="1"/>
</dbReference>
<dbReference type="PROSITE" id="PS50931">
    <property type="entry name" value="HTH_LYSR"/>
    <property type="match status" value="1"/>
</dbReference>
<dbReference type="EMBL" id="NEVJ01000001">
    <property type="protein sequence ID" value="OZI25964.1"/>
    <property type="molecule type" value="Genomic_DNA"/>
</dbReference>
<dbReference type="GO" id="GO:0043565">
    <property type="term" value="F:sequence-specific DNA binding"/>
    <property type="evidence" value="ECO:0007669"/>
    <property type="project" value="TreeGrafter"/>
</dbReference>
<evidence type="ECO:0000313" key="7">
    <source>
        <dbReference type="Proteomes" id="UP000216857"/>
    </source>
</evidence>
<dbReference type="InterPro" id="IPR005119">
    <property type="entry name" value="LysR_subst-bd"/>
</dbReference>
<dbReference type="GO" id="GO:0003700">
    <property type="term" value="F:DNA-binding transcription factor activity"/>
    <property type="evidence" value="ECO:0007669"/>
    <property type="project" value="InterPro"/>
</dbReference>
<keyword evidence="4" id="KW-0804">Transcription</keyword>
<evidence type="ECO:0000259" key="5">
    <source>
        <dbReference type="PROSITE" id="PS50931"/>
    </source>
</evidence>
<comment type="similarity">
    <text evidence="1">Belongs to the LysR transcriptional regulatory family.</text>
</comment>
<dbReference type="RefSeq" id="WP_094845095.1">
    <property type="nucleotide sequence ID" value="NZ_NEVJ01000001.1"/>
</dbReference>
<dbReference type="InterPro" id="IPR000847">
    <property type="entry name" value="LysR_HTH_N"/>
</dbReference>
<keyword evidence="7" id="KW-1185">Reference proteome</keyword>
<dbReference type="Pfam" id="PF00126">
    <property type="entry name" value="HTH_1"/>
    <property type="match status" value="1"/>
</dbReference>
<sequence>MSRRDLLPPLNPARAFEAAGRLLSISRAADELSVTPAAVSRQVRLLEAYLGTPLFNRVRGALELTPAGARYLSELMPLFANLRSATAAVTRKRDSGGTLRIRSPATFAVRWLIPRLAGFHRSNPQVDVQVTTSSRPLDFQREEIDAGIELGDGVWPGVHTLRLMPNVLVPVAAPALRLNEKTRLDRQTLLHSLARPDDWSLWLRAAGRTLVDSSRGMKYETSLLAYQAALEGHGIAIAQKALVDKELAEGSLVAPFAFVLDRGHYTYYLAWPAGRAQPAALRAFRDWLAATVRREELPGAAQAPAADSRKAG</sequence>
<dbReference type="OrthoDB" id="8683153at2"/>
<dbReference type="InterPro" id="IPR036388">
    <property type="entry name" value="WH-like_DNA-bd_sf"/>
</dbReference>
<dbReference type="InterPro" id="IPR036390">
    <property type="entry name" value="WH_DNA-bd_sf"/>
</dbReference>
<proteinExistence type="inferred from homology"/>
<dbReference type="GO" id="GO:0006351">
    <property type="term" value="P:DNA-templated transcription"/>
    <property type="evidence" value="ECO:0007669"/>
    <property type="project" value="TreeGrafter"/>
</dbReference>
<evidence type="ECO:0000256" key="1">
    <source>
        <dbReference type="ARBA" id="ARBA00009437"/>
    </source>
</evidence>
<dbReference type="AlphaFoldDB" id="A0A261RLN7"/>
<keyword evidence="3" id="KW-0238">DNA-binding</keyword>
<dbReference type="PANTHER" id="PTHR30537:SF74">
    <property type="entry name" value="HTH-TYPE TRANSCRIPTIONAL REGULATOR TRPI"/>
    <property type="match status" value="1"/>
</dbReference>
<comment type="caution">
    <text evidence="6">The sequence shown here is derived from an EMBL/GenBank/DDBJ whole genome shotgun (WGS) entry which is preliminary data.</text>
</comment>
<evidence type="ECO:0000256" key="2">
    <source>
        <dbReference type="ARBA" id="ARBA00023015"/>
    </source>
</evidence>
<keyword evidence="2" id="KW-0805">Transcription regulation</keyword>
<evidence type="ECO:0000256" key="4">
    <source>
        <dbReference type="ARBA" id="ARBA00023163"/>
    </source>
</evidence>
<evidence type="ECO:0000256" key="3">
    <source>
        <dbReference type="ARBA" id="ARBA00023125"/>
    </source>
</evidence>
<gene>
    <name evidence="6" type="ORF">CAL26_00995</name>
</gene>
<accession>A0A261RLN7</accession>
<reference evidence="6" key="1">
    <citation type="submission" date="2017-05" db="EMBL/GenBank/DDBJ databases">
        <title>Complete and WGS of Bordetella genogroups.</title>
        <authorList>
            <person name="Spilker T."/>
            <person name="Lipuma J."/>
        </authorList>
    </citation>
    <scope>NUCLEOTIDE SEQUENCE</scope>
    <source>
        <strain evidence="6">AU21707</strain>
    </source>
</reference>
<feature type="domain" description="HTH lysR-type" evidence="5">
    <location>
        <begin position="8"/>
        <end position="65"/>
    </location>
</feature>
<dbReference type="PANTHER" id="PTHR30537">
    <property type="entry name" value="HTH-TYPE TRANSCRIPTIONAL REGULATOR"/>
    <property type="match status" value="1"/>
</dbReference>
<name>A0A261RLN7_9BORD</name>
<dbReference type="Gene3D" id="1.10.10.10">
    <property type="entry name" value="Winged helix-like DNA-binding domain superfamily/Winged helix DNA-binding domain"/>
    <property type="match status" value="1"/>
</dbReference>